<accession>A0A5N5FKE7</accession>
<comment type="caution">
    <text evidence="1">The sequence shown here is derived from an EMBL/GenBank/DDBJ whole genome shotgun (WGS) entry which is preliminary data.</text>
</comment>
<protein>
    <submittedName>
        <fullName evidence="1">Uncharacterized protein</fullName>
    </submittedName>
</protein>
<keyword evidence="2" id="KW-1185">Reference proteome</keyword>
<dbReference type="EMBL" id="SMOL01000695">
    <property type="protein sequence ID" value="KAB2603618.1"/>
    <property type="molecule type" value="Genomic_DNA"/>
</dbReference>
<dbReference type="OrthoDB" id="436262at2759"/>
<proteinExistence type="predicted"/>
<dbReference type="Proteomes" id="UP000327157">
    <property type="component" value="Chromosome 10"/>
</dbReference>
<gene>
    <name evidence="1" type="ORF">D8674_004623</name>
</gene>
<dbReference type="PANTHER" id="PTHR47481:SF30">
    <property type="entry name" value="CCHC-TYPE DOMAIN-CONTAINING PROTEIN"/>
    <property type="match status" value="1"/>
</dbReference>
<dbReference type="PANTHER" id="PTHR47481">
    <property type="match status" value="1"/>
</dbReference>
<organism evidence="1 2">
    <name type="scientific">Pyrus ussuriensis x Pyrus communis</name>
    <dbReference type="NCBI Taxonomy" id="2448454"/>
    <lineage>
        <taxon>Eukaryota</taxon>
        <taxon>Viridiplantae</taxon>
        <taxon>Streptophyta</taxon>
        <taxon>Embryophyta</taxon>
        <taxon>Tracheophyta</taxon>
        <taxon>Spermatophyta</taxon>
        <taxon>Magnoliopsida</taxon>
        <taxon>eudicotyledons</taxon>
        <taxon>Gunneridae</taxon>
        <taxon>Pentapetalae</taxon>
        <taxon>rosids</taxon>
        <taxon>fabids</taxon>
        <taxon>Rosales</taxon>
        <taxon>Rosaceae</taxon>
        <taxon>Amygdaloideae</taxon>
        <taxon>Maleae</taxon>
        <taxon>Pyrus</taxon>
    </lineage>
</organism>
<sequence>MPPVFVFPPSLRALEEEQEDNRILAQNPIDITDLRPSELEEFVKEQSHSDMESKTQSKSDSLTPKALALIVNKTNSASTWSSLQERYASTSQNHIIQMCIELMNTSRGDISIADYLDKVNVLADNLALSGALVSKSNLVAIIMSKVGPRYETTIASAQPCDTPIAYNALKALLLSAEQRHNAFSLPSDVGTSAFCWKYTHKATHLM</sequence>
<reference evidence="1 2" key="3">
    <citation type="submission" date="2019-11" db="EMBL/GenBank/DDBJ databases">
        <title>A de novo genome assembly of a pear dwarfing rootstock.</title>
        <authorList>
            <person name="Wang F."/>
            <person name="Wang J."/>
            <person name="Li S."/>
            <person name="Zhang Y."/>
            <person name="Fang M."/>
            <person name="Ma L."/>
            <person name="Zhao Y."/>
            <person name="Jiang S."/>
        </authorList>
    </citation>
    <scope>NUCLEOTIDE SEQUENCE [LARGE SCALE GENOMIC DNA]</scope>
    <source>
        <strain evidence="1">S2</strain>
        <tissue evidence="1">Leaf</tissue>
    </source>
</reference>
<name>A0A5N5FKE7_9ROSA</name>
<reference evidence="1 2" key="1">
    <citation type="submission" date="2019-09" db="EMBL/GenBank/DDBJ databases">
        <authorList>
            <person name="Ou C."/>
        </authorList>
    </citation>
    <scope>NUCLEOTIDE SEQUENCE [LARGE SCALE GENOMIC DNA]</scope>
    <source>
        <strain evidence="1">S2</strain>
        <tissue evidence="1">Leaf</tissue>
    </source>
</reference>
<dbReference type="AlphaFoldDB" id="A0A5N5FKE7"/>
<reference evidence="2" key="2">
    <citation type="submission" date="2019-10" db="EMBL/GenBank/DDBJ databases">
        <title>A de novo genome assembly of a pear dwarfing rootstock.</title>
        <authorList>
            <person name="Wang F."/>
            <person name="Wang J."/>
            <person name="Li S."/>
            <person name="Zhang Y."/>
            <person name="Fang M."/>
            <person name="Ma L."/>
            <person name="Zhao Y."/>
            <person name="Jiang S."/>
        </authorList>
    </citation>
    <scope>NUCLEOTIDE SEQUENCE [LARGE SCALE GENOMIC DNA]</scope>
</reference>
<dbReference type="Pfam" id="PF14223">
    <property type="entry name" value="Retrotran_gag_2"/>
    <property type="match status" value="1"/>
</dbReference>
<evidence type="ECO:0000313" key="1">
    <source>
        <dbReference type="EMBL" id="KAB2603618.1"/>
    </source>
</evidence>
<evidence type="ECO:0000313" key="2">
    <source>
        <dbReference type="Proteomes" id="UP000327157"/>
    </source>
</evidence>